<dbReference type="RefSeq" id="WP_204606347.1">
    <property type="nucleotide sequence ID" value="NZ_JBHSED010000035.1"/>
</dbReference>
<comment type="caution">
    <text evidence="2">The sequence shown here is derived from an EMBL/GenBank/DDBJ whole genome shotgun (WGS) entry which is preliminary data.</text>
</comment>
<keyword evidence="1" id="KW-0472">Membrane</keyword>
<keyword evidence="1" id="KW-1133">Transmembrane helix</keyword>
<dbReference type="EMBL" id="JBHSED010000035">
    <property type="protein sequence ID" value="MFC4305160.1"/>
    <property type="molecule type" value="Genomic_DNA"/>
</dbReference>
<gene>
    <name evidence="2" type="ORF">ACFO1S_17130</name>
</gene>
<evidence type="ECO:0000313" key="2">
    <source>
        <dbReference type="EMBL" id="MFC4305160.1"/>
    </source>
</evidence>
<evidence type="ECO:0000313" key="3">
    <source>
        <dbReference type="Proteomes" id="UP001595755"/>
    </source>
</evidence>
<evidence type="ECO:0000256" key="1">
    <source>
        <dbReference type="SAM" id="Phobius"/>
    </source>
</evidence>
<accession>A0ABV8SDQ1</accession>
<sequence length="455" mass="49848">MSAKELEGLLRTMKRPETTAVPPHVAVRIESALQQLPDRRSLRRRTVRLRRLAVGIAAIALFGGAFAGYEGYMNNRATPTVDEPVQSFMSAGADRSDVIRERAALGAFAKEGSETAEGSVTNQGITLKVGNIVFDGRELAFRYSVVAESPLESFALEAEIKLNGVVVGSLGSNPGGTLAKLGNSYERLESGAYEGVAWTEYLAYKAIPSQRQLKLTIEATKIGTVSGRWSLDVPGEYVSQRTYLDSRESRTSEYGTIELYGVALSALSTKIDYSFTEGKLKSYERVGVDVIDDTGFRYGAAVFNFSQSDKASGPPSYPPAAREAKRLIIRPFYYDARLDYDQNVQLFRTTMADRPTEHQPLAVPMGEAGHVYVTDIEYLPDQTVIHSFVKPEDSGGGYKLEDENGQEVPFVTWGAGGIARFGPVEPGSKLTFVSRPYAQKIYLPAMEIRVDLPSS</sequence>
<organism evidence="2 3">
    <name type="scientific">Cohnella boryungensis</name>
    <dbReference type="NCBI Taxonomy" id="768479"/>
    <lineage>
        <taxon>Bacteria</taxon>
        <taxon>Bacillati</taxon>
        <taxon>Bacillota</taxon>
        <taxon>Bacilli</taxon>
        <taxon>Bacillales</taxon>
        <taxon>Paenibacillaceae</taxon>
        <taxon>Cohnella</taxon>
    </lineage>
</organism>
<reference evidence="3" key="1">
    <citation type="journal article" date="2019" name="Int. J. Syst. Evol. Microbiol.">
        <title>The Global Catalogue of Microorganisms (GCM) 10K type strain sequencing project: providing services to taxonomists for standard genome sequencing and annotation.</title>
        <authorList>
            <consortium name="The Broad Institute Genomics Platform"/>
            <consortium name="The Broad Institute Genome Sequencing Center for Infectious Disease"/>
            <person name="Wu L."/>
            <person name="Ma J."/>
        </authorList>
    </citation>
    <scope>NUCLEOTIDE SEQUENCE [LARGE SCALE GENOMIC DNA]</scope>
    <source>
        <strain evidence="3">CGMCC 4.1641</strain>
    </source>
</reference>
<evidence type="ECO:0008006" key="4">
    <source>
        <dbReference type="Google" id="ProtNLM"/>
    </source>
</evidence>
<feature type="transmembrane region" description="Helical" evidence="1">
    <location>
        <begin position="49"/>
        <end position="69"/>
    </location>
</feature>
<proteinExistence type="predicted"/>
<name>A0ABV8SDQ1_9BACL</name>
<protein>
    <recommendedName>
        <fullName evidence="4">DUF4179 domain-containing protein</fullName>
    </recommendedName>
</protein>
<dbReference type="Gene3D" id="2.60.40.1630">
    <property type="entry name" value="bacillus anthracis domain"/>
    <property type="match status" value="1"/>
</dbReference>
<dbReference type="Proteomes" id="UP001595755">
    <property type="component" value="Unassembled WGS sequence"/>
</dbReference>
<keyword evidence="1" id="KW-0812">Transmembrane</keyword>
<keyword evidence="3" id="KW-1185">Reference proteome</keyword>